<accession>R7TDA5</accession>
<evidence type="ECO:0000256" key="7">
    <source>
        <dbReference type="RuleBase" id="RU368115"/>
    </source>
</evidence>
<dbReference type="HOGENOM" id="CLU_071415_2_0_1"/>
<sequence>MATGRNICRSPIAEAVFKKLVNDRGLNHKWLIDSAATENWHTGSLPDDRAMECLKKHGVTTDHRVRKINKDDYRKFDVIFGMDEDNMSDLERMAPKGATTSLKRLGEYDPKKELTIQDPYYGGDEGFEIVYQQCVRCCNGFLDAQ</sequence>
<dbReference type="OMA" id="VCHGNIC"/>
<evidence type="ECO:0000256" key="2">
    <source>
        <dbReference type="ARBA" id="ARBA00011063"/>
    </source>
</evidence>
<evidence type="ECO:0000256" key="6">
    <source>
        <dbReference type="PIRSR" id="PIRSR617867-1"/>
    </source>
</evidence>
<dbReference type="GO" id="GO:0003993">
    <property type="term" value="F:acid phosphatase activity"/>
    <property type="evidence" value="ECO:0007669"/>
    <property type="project" value="UniProtKB-UniRule"/>
</dbReference>
<dbReference type="InterPro" id="IPR050438">
    <property type="entry name" value="LMW_PTPase"/>
</dbReference>
<dbReference type="Proteomes" id="UP000014760">
    <property type="component" value="Unassembled WGS sequence"/>
</dbReference>
<evidence type="ECO:0000256" key="1">
    <source>
        <dbReference type="ARBA" id="ARBA00004496"/>
    </source>
</evidence>
<evidence type="ECO:0000256" key="4">
    <source>
        <dbReference type="ARBA" id="ARBA00022801"/>
    </source>
</evidence>
<dbReference type="GO" id="GO:0005737">
    <property type="term" value="C:cytoplasm"/>
    <property type="evidence" value="ECO:0007669"/>
    <property type="project" value="UniProtKB-SubCell"/>
</dbReference>
<dbReference type="GO" id="GO:0004726">
    <property type="term" value="F:non-membrane spanning protein tyrosine phosphatase activity"/>
    <property type="evidence" value="ECO:0007669"/>
    <property type="project" value="InterPro"/>
</dbReference>
<dbReference type="EMBL" id="KB310466">
    <property type="protein sequence ID" value="ELT91477.1"/>
    <property type="molecule type" value="Genomic_DNA"/>
</dbReference>
<dbReference type="STRING" id="283909.R7TDA5"/>
<dbReference type="AlphaFoldDB" id="R7TDA5"/>
<evidence type="ECO:0000256" key="3">
    <source>
        <dbReference type="ARBA" id="ARBA00022490"/>
    </source>
</evidence>
<feature type="active site" description="Proton donor" evidence="6">
    <location>
        <position position="118"/>
    </location>
</feature>
<evidence type="ECO:0000256" key="5">
    <source>
        <dbReference type="ARBA" id="ARBA00022912"/>
    </source>
</evidence>
<reference evidence="9 11" key="2">
    <citation type="journal article" date="2013" name="Nature">
        <title>Insights into bilaterian evolution from three spiralian genomes.</title>
        <authorList>
            <person name="Simakov O."/>
            <person name="Marletaz F."/>
            <person name="Cho S.J."/>
            <person name="Edsinger-Gonzales E."/>
            <person name="Havlak P."/>
            <person name="Hellsten U."/>
            <person name="Kuo D.H."/>
            <person name="Larsson T."/>
            <person name="Lv J."/>
            <person name="Arendt D."/>
            <person name="Savage R."/>
            <person name="Osoegawa K."/>
            <person name="de Jong P."/>
            <person name="Grimwood J."/>
            <person name="Chapman J.A."/>
            <person name="Shapiro H."/>
            <person name="Aerts A."/>
            <person name="Otillar R.P."/>
            <person name="Terry A.Y."/>
            <person name="Boore J.L."/>
            <person name="Grigoriev I.V."/>
            <person name="Lindberg D.R."/>
            <person name="Seaver E.C."/>
            <person name="Weisblat D.A."/>
            <person name="Putnam N.H."/>
            <person name="Rokhsar D.S."/>
        </authorList>
    </citation>
    <scope>NUCLEOTIDE SEQUENCE</scope>
    <source>
        <strain evidence="9 11">I ESC-2004</strain>
    </source>
</reference>
<dbReference type="InterPro" id="IPR036196">
    <property type="entry name" value="Ptyr_pPase_sf"/>
</dbReference>
<name>R7TDA5_CAPTE</name>
<dbReference type="FunCoup" id="R7TDA5">
    <property type="interactions" value="1958"/>
</dbReference>
<dbReference type="InterPro" id="IPR002115">
    <property type="entry name" value="Tyr_Pase_low_mol_wt_mml"/>
</dbReference>
<protein>
    <recommendedName>
        <fullName evidence="7">Low molecular weight phosphotyrosine protein phosphatase</fullName>
        <shortName evidence="7">LMW-PTP</shortName>
        <shortName evidence="7">LMW-PTPase</shortName>
        <ecNumber evidence="7">3.1.3.2</ecNumber>
        <ecNumber evidence="7">3.1.3.48</ecNumber>
    </recommendedName>
    <alternativeName>
        <fullName evidence="7">Low molecular weight cytosolic acid phosphatase</fullName>
    </alternativeName>
</protein>
<organism evidence="9">
    <name type="scientific">Capitella teleta</name>
    <name type="common">Polychaete worm</name>
    <dbReference type="NCBI Taxonomy" id="283909"/>
    <lineage>
        <taxon>Eukaryota</taxon>
        <taxon>Metazoa</taxon>
        <taxon>Spiralia</taxon>
        <taxon>Lophotrochozoa</taxon>
        <taxon>Annelida</taxon>
        <taxon>Polychaeta</taxon>
        <taxon>Sedentaria</taxon>
        <taxon>Scolecida</taxon>
        <taxon>Capitellidae</taxon>
        <taxon>Capitella</taxon>
    </lineage>
</organism>
<evidence type="ECO:0000259" key="8">
    <source>
        <dbReference type="SMART" id="SM00226"/>
    </source>
</evidence>
<comment type="subcellular location">
    <subcellularLocation>
        <location evidence="1 7">Cytoplasm</location>
    </subcellularLocation>
</comment>
<comment type="similarity">
    <text evidence="2 7">Belongs to the low molecular weight phosphotyrosine protein phosphatase family.</text>
</comment>
<evidence type="ECO:0000313" key="10">
    <source>
        <dbReference type="EnsemblMetazoa" id="CapteP18659"/>
    </source>
</evidence>
<dbReference type="PANTHER" id="PTHR11717">
    <property type="entry name" value="LOW MOLECULAR WEIGHT PROTEIN TYROSINE PHOSPHATASE"/>
    <property type="match status" value="1"/>
</dbReference>
<keyword evidence="11" id="KW-1185">Reference proteome</keyword>
<gene>
    <name evidence="9" type="ORF">CAPTEDRAFT_18659</name>
</gene>
<comment type="function">
    <text evidence="7">Acts on tyrosine phosphorylated proteins, low-MW aryl phosphates and natural and synthetic acyl phosphates.</text>
</comment>
<comment type="catalytic activity">
    <reaction evidence="7">
        <text>a phosphate monoester + H2O = an alcohol + phosphate</text>
        <dbReference type="Rhea" id="RHEA:15017"/>
        <dbReference type="ChEBI" id="CHEBI:15377"/>
        <dbReference type="ChEBI" id="CHEBI:30879"/>
        <dbReference type="ChEBI" id="CHEBI:43474"/>
        <dbReference type="ChEBI" id="CHEBI:67140"/>
        <dbReference type="EC" id="3.1.3.2"/>
    </reaction>
</comment>
<feature type="active site" evidence="6">
    <location>
        <position position="9"/>
    </location>
</feature>
<keyword evidence="3 7" id="KW-0963">Cytoplasm</keyword>
<dbReference type="PRINTS" id="PR00719">
    <property type="entry name" value="LMWPTPASE"/>
</dbReference>
<dbReference type="CDD" id="cd16343">
    <property type="entry name" value="LMWPTP"/>
    <property type="match status" value="1"/>
</dbReference>
<dbReference type="EC" id="3.1.3.48" evidence="7"/>
<reference evidence="10" key="3">
    <citation type="submission" date="2015-06" db="UniProtKB">
        <authorList>
            <consortium name="EnsemblMetazoa"/>
        </authorList>
    </citation>
    <scope>IDENTIFICATION</scope>
</reference>
<keyword evidence="5 7" id="KW-0904">Protein phosphatase</keyword>
<dbReference type="EMBL" id="AMQN01002925">
    <property type="status" value="NOT_ANNOTATED_CDS"/>
    <property type="molecule type" value="Genomic_DNA"/>
</dbReference>
<keyword evidence="4 7" id="KW-0378">Hydrolase</keyword>
<dbReference type="InterPro" id="IPR023485">
    <property type="entry name" value="Ptyr_pPase"/>
</dbReference>
<dbReference type="EC" id="3.1.3.2" evidence="7"/>
<evidence type="ECO:0000313" key="11">
    <source>
        <dbReference type="Proteomes" id="UP000014760"/>
    </source>
</evidence>
<dbReference type="InterPro" id="IPR017867">
    <property type="entry name" value="Tyr_phospatase_low_mol_wt"/>
</dbReference>
<dbReference type="SUPFAM" id="SSF52788">
    <property type="entry name" value="Phosphotyrosine protein phosphatases I"/>
    <property type="match status" value="1"/>
</dbReference>
<dbReference type="PRINTS" id="PR00720">
    <property type="entry name" value="MAMMALPTPASE"/>
</dbReference>
<dbReference type="FunFam" id="3.40.50.2300:FF:000105">
    <property type="entry name" value="Low molecular weight phosphotyrosine protein"/>
    <property type="match status" value="1"/>
</dbReference>
<dbReference type="Pfam" id="PF01451">
    <property type="entry name" value="LMWPc"/>
    <property type="match status" value="1"/>
</dbReference>
<proteinExistence type="inferred from homology"/>
<feature type="domain" description="Phosphotyrosine protein phosphatase I" evidence="8">
    <location>
        <begin position="5"/>
        <end position="144"/>
    </location>
</feature>
<dbReference type="PANTHER" id="PTHR11717:SF7">
    <property type="entry name" value="LOW MOLECULAR WEIGHT PHOSPHOTYROSINE PROTEIN PHOSPHATASE"/>
    <property type="match status" value="1"/>
</dbReference>
<comment type="catalytic activity">
    <reaction evidence="7">
        <text>O-phospho-L-tyrosyl-[protein] + H2O = L-tyrosyl-[protein] + phosphate</text>
        <dbReference type="Rhea" id="RHEA:10684"/>
        <dbReference type="Rhea" id="RHEA-COMP:10136"/>
        <dbReference type="Rhea" id="RHEA-COMP:20101"/>
        <dbReference type="ChEBI" id="CHEBI:15377"/>
        <dbReference type="ChEBI" id="CHEBI:43474"/>
        <dbReference type="ChEBI" id="CHEBI:46858"/>
        <dbReference type="ChEBI" id="CHEBI:61978"/>
        <dbReference type="EC" id="3.1.3.48"/>
    </reaction>
</comment>
<reference evidence="11" key="1">
    <citation type="submission" date="2012-12" db="EMBL/GenBank/DDBJ databases">
        <authorList>
            <person name="Hellsten U."/>
            <person name="Grimwood J."/>
            <person name="Chapman J.A."/>
            <person name="Shapiro H."/>
            <person name="Aerts A."/>
            <person name="Otillar R.P."/>
            <person name="Terry A.Y."/>
            <person name="Boore J.L."/>
            <person name="Simakov O."/>
            <person name="Marletaz F."/>
            <person name="Cho S.-J."/>
            <person name="Edsinger-Gonzales E."/>
            <person name="Havlak P."/>
            <person name="Kuo D.-H."/>
            <person name="Larsson T."/>
            <person name="Lv J."/>
            <person name="Arendt D."/>
            <person name="Savage R."/>
            <person name="Osoegawa K."/>
            <person name="de Jong P."/>
            <person name="Lindberg D.R."/>
            <person name="Seaver E.C."/>
            <person name="Weisblat D.A."/>
            <person name="Putnam N.H."/>
            <person name="Grigoriev I.V."/>
            <person name="Rokhsar D.S."/>
        </authorList>
    </citation>
    <scope>NUCLEOTIDE SEQUENCE</scope>
    <source>
        <strain evidence="11">I ESC-2004</strain>
    </source>
</reference>
<dbReference type="Gene3D" id="3.40.50.2300">
    <property type="match status" value="1"/>
</dbReference>
<dbReference type="SMART" id="SM00226">
    <property type="entry name" value="LMWPc"/>
    <property type="match status" value="1"/>
</dbReference>
<dbReference type="OrthoDB" id="3388at2759"/>
<dbReference type="EnsemblMetazoa" id="CapteT18659">
    <property type="protein sequence ID" value="CapteP18659"/>
    <property type="gene ID" value="CapteG18659"/>
</dbReference>
<evidence type="ECO:0000313" key="9">
    <source>
        <dbReference type="EMBL" id="ELT91477.1"/>
    </source>
</evidence>